<dbReference type="Gene3D" id="3.40.50.300">
    <property type="entry name" value="P-loop containing nucleotide triphosphate hydrolases"/>
    <property type="match status" value="1"/>
</dbReference>
<keyword evidence="4" id="KW-0067">ATP-binding</keyword>
<dbReference type="FunFam" id="3.40.50.300:FF:000429">
    <property type="entry name" value="Preprotein translocase subunit SecA"/>
    <property type="match status" value="1"/>
</dbReference>
<name>X1RF29_9ZZZZ</name>
<evidence type="ECO:0000256" key="3">
    <source>
        <dbReference type="ARBA" id="ARBA00022741"/>
    </source>
</evidence>
<organism evidence="11">
    <name type="scientific">marine sediment metagenome</name>
    <dbReference type="NCBI Taxonomy" id="412755"/>
    <lineage>
        <taxon>unclassified sequences</taxon>
        <taxon>metagenomes</taxon>
        <taxon>ecological metagenomes</taxon>
    </lineage>
</organism>
<evidence type="ECO:0000256" key="5">
    <source>
        <dbReference type="ARBA" id="ARBA00022927"/>
    </source>
</evidence>
<dbReference type="AlphaFoldDB" id="X1RF29"/>
<dbReference type="SUPFAM" id="SSF52540">
    <property type="entry name" value="P-loop containing nucleoside triphosphate hydrolases"/>
    <property type="match status" value="1"/>
</dbReference>
<dbReference type="PROSITE" id="PS01312">
    <property type="entry name" value="SECA"/>
    <property type="match status" value="1"/>
</dbReference>
<proteinExistence type="predicted"/>
<keyword evidence="3" id="KW-0547">Nucleotide-binding</keyword>
<feature type="domain" description="SecA family profile" evidence="10">
    <location>
        <begin position="1"/>
        <end position="154"/>
    </location>
</feature>
<dbReference type="GO" id="GO:0006605">
    <property type="term" value="P:protein targeting"/>
    <property type="evidence" value="ECO:0007669"/>
    <property type="project" value="InterPro"/>
</dbReference>
<feature type="non-terminal residue" evidence="11">
    <location>
        <position position="1"/>
    </location>
</feature>
<evidence type="ECO:0000259" key="9">
    <source>
        <dbReference type="PROSITE" id="PS51194"/>
    </source>
</evidence>
<dbReference type="GO" id="GO:0006886">
    <property type="term" value="P:intracellular protein transport"/>
    <property type="evidence" value="ECO:0007669"/>
    <property type="project" value="InterPro"/>
</dbReference>
<evidence type="ECO:0000256" key="7">
    <source>
        <dbReference type="ARBA" id="ARBA00023010"/>
    </source>
</evidence>
<dbReference type="GO" id="GO:0043952">
    <property type="term" value="P:protein transport by the Sec complex"/>
    <property type="evidence" value="ECO:0007669"/>
    <property type="project" value="TreeGrafter"/>
</dbReference>
<feature type="non-terminal residue" evidence="11">
    <location>
        <position position="167"/>
    </location>
</feature>
<accession>X1RF29</accession>
<dbReference type="InterPro" id="IPR020937">
    <property type="entry name" value="SecA_CS"/>
</dbReference>
<evidence type="ECO:0000256" key="8">
    <source>
        <dbReference type="ARBA" id="ARBA00023136"/>
    </source>
</evidence>
<dbReference type="GO" id="GO:0005829">
    <property type="term" value="C:cytosol"/>
    <property type="evidence" value="ECO:0007669"/>
    <property type="project" value="TreeGrafter"/>
</dbReference>
<dbReference type="GO" id="GO:0031522">
    <property type="term" value="C:cell envelope Sec protein transport complex"/>
    <property type="evidence" value="ECO:0007669"/>
    <property type="project" value="TreeGrafter"/>
</dbReference>
<sequence length="167" mass="18785">SVEESEELASALKESGITCKVLNAKNDELEARIVAHAGSPGTVTISTNMAGRGTDIKLGGDKEQERDKVMKLGGLYVIGTNRHESLRIDHQLRGRAGRQGDPGASRFFISLEDNLIERYRIRNLLPKNIRSLRQEDPIENPLVNREIARGQRIIEGQNFEIRKTLWR</sequence>
<evidence type="ECO:0000256" key="2">
    <source>
        <dbReference type="ARBA" id="ARBA00022490"/>
    </source>
</evidence>
<dbReference type="PANTHER" id="PTHR30612:SF0">
    <property type="entry name" value="CHLOROPLAST PROTEIN-TRANSPORTING ATPASE"/>
    <property type="match status" value="1"/>
</dbReference>
<dbReference type="InterPro" id="IPR044722">
    <property type="entry name" value="SecA_SF2_C"/>
</dbReference>
<keyword evidence="1" id="KW-0813">Transport</keyword>
<dbReference type="PROSITE" id="PS51196">
    <property type="entry name" value="SECA_MOTOR_DEAD"/>
    <property type="match status" value="1"/>
</dbReference>
<evidence type="ECO:0000256" key="4">
    <source>
        <dbReference type="ARBA" id="ARBA00022840"/>
    </source>
</evidence>
<dbReference type="PROSITE" id="PS51194">
    <property type="entry name" value="HELICASE_CTER"/>
    <property type="match status" value="1"/>
</dbReference>
<keyword evidence="2" id="KW-0963">Cytoplasm</keyword>
<dbReference type="InterPro" id="IPR014018">
    <property type="entry name" value="SecA_motor_DEAD"/>
</dbReference>
<feature type="domain" description="Helicase C-terminal" evidence="9">
    <location>
        <begin position="1"/>
        <end position="144"/>
    </location>
</feature>
<dbReference type="EMBL" id="BARV01040457">
    <property type="protein sequence ID" value="GAI54194.1"/>
    <property type="molecule type" value="Genomic_DNA"/>
</dbReference>
<dbReference type="GO" id="GO:0005886">
    <property type="term" value="C:plasma membrane"/>
    <property type="evidence" value="ECO:0007669"/>
    <property type="project" value="TreeGrafter"/>
</dbReference>
<keyword evidence="6" id="KW-1278">Translocase</keyword>
<dbReference type="Pfam" id="PF21090">
    <property type="entry name" value="P-loop_SecA"/>
    <property type="match status" value="1"/>
</dbReference>
<comment type="caution">
    <text evidence="11">The sequence shown here is derived from an EMBL/GenBank/DDBJ whole genome shotgun (WGS) entry which is preliminary data.</text>
</comment>
<evidence type="ECO:0000259" key="10">
    <source>
        <dbReference type="PROSITE" id="PS51196"/>
    </source>
</evidence>
<dbReference type="GO" id="GO:0005524">
    <property type="term" value="F:ATP binding"/>
    <property type="evidence" value="ECO:0007669"/>
    <property type="project" value="UniProtKB-KW"/>
</dbReference>
<evidence type="ECO:0000256" key="1">
    <source>
        <dbReference type="ARBA" id="ARBA00022448"/>
    </source>
</evidence>
<reference evidence="11" key="1">
    <citation type="journal article" date="2014" name="Front. Microbiol.">
        <title>High frequency of phylogenetically diverse reductive dehalogenase-homologous genes in deep subseafloor sedimentary metagenomes.</title>
        <authorList>
            <person name="Kawai M."/>
            <person name="Futagami T."/>
            <person name="Toyoda A."/>
            <person name="Takaki Y."/>
            <person name="Nishi S."/>
            <person name="Hori S."/>
            <person name="Arai W."/>
            <person name="Tsubouchi T."/>
            <person name="Morono Y."/>
            <person name="Uchiyama I."/>
            <person name="Ito T."/>
            <person name="Fujiyama A."/>
            <person name="Inagaki F."/>
            <person name="Takami H."/>
        </authorList>
    </citation>
    <scope>NUCLEOTIDE SEQUENCE</scope>
    <source>
        <strain evidence="11">Expedition CK06-06</strain>
    </source>
</reference>
<evidence type="ECO:0000256" key="6">
    <source>
        <dbReference type="ARBA" id="ARBA00022967"/>
    </source>
</evidence>
<keyword evidence="8" id="KW-0472">Membrane</keyword>
<keyword evidence="5" id="KW-0653">Protein transport</keyword>
<dbReference type="InterPro" id="IPR000185">
    <property type="entry name" value="SecA"/>
</dbReference>
<keyword evidence="7" id="KW-0811">Translocation</keyword>
<dbReference type="InterPro" id="IPR001650">
    <property type="entry name" value="Helicase_C-like"/>
</dbReference>
<dbReference type="PANTHER" id="PTHR30612">
    <property type="entry name" value="SECA INNER MEMBRANE COMPONENT OF SEC PROTEIN SECRETION SYSTEM"/>
    <property type="match status" value="1"/>
</dbReference>
<dbReference type="InterPro" id="IPR027417">
    <property type="entry name" value="P-loop_NTPase"/>
</dbReference>
<gene>
    <name evidence="11" type="ORF">S06H3_61634</name>
</gene>
<evidence type="ECO:0000313" key="11">
    <source>
        <dbReference type="EMBL" id="GAI54194.1"/>
    </source>
</evidence>
<protein>
    <submittedName>
        <fullName evidence="11">Uncharacterized protein</fullName>
    </submittedName>
</protein>